<dbReference type="Pfam" id="PF12274">
    <property type="entry name" value="DUF3615"/>
    <property type="match status" value="1"/>
</dbReference>
<organism evidence="3 4">
    <name type="scientific">Eleusine coracana subsp. coracana</name>
    <dbReference type="NCBI Taxonomy" id="191504"/>
    <lineage>
        <taxon>Eukaryota</taxon>
        <taxon>Viridiplantae</taxon>
        <taxon>Streptophyta</taxon>
        <taxon>Embryophyta</taxon>
        <taxon>Tracheophyta</taxon>
        <taxon>Spermatophyta</taxon>
        <taxon>Magnoliopsida</taxon>
        <taxon>Liliopsida</taxon>
        <taxon>Poales</taxon>
        <taxon>Poaceae</taxon>
        <taxon>PACMAD clade</taxon>
        <taxon>Chloridoideae</taxon>
        <taxon>Cynodonteae</taxon>
        <taxon>Eleusininae</taxon>
        <taxon>Eleusine</taxon>
    </lineage>
</organism>
<sequence>MKLKETDELLQPSNSKPPCIPVFQQGSRELADSEARSNQNLLDEADRLERRDDEELCDTKEAKVAFRAFKAKFTSFYRDLAPPPPPPPDTDKPLYSNVPRPRDTQEEHLTAEEMEMKADSSGWLLCPQARHFSMLALEHYNASKKVYKFEMGRVLLSKCFSETDGTTFGHVNFTAIPKHLPMAKRLFFAELMLIPDLQAYDSAEPMRVLHSSSNGADIIANRGVGALLGDSITNQGLRLPMAPGST</sequence>
<dbReference type="PANTHER" id="PTHR34710:SF13">
    <property type="entry name" value="OS05G0547600 PROTEIN"/>
    <property type="match status" value="1"/>
</dbReference>
<dbReference type="EMBL" id="BQKI01000084">
    <property type="protein sequence ID" value="GJN33443.1"/>
    <property type="molecule type" value="Genomic_DNA"/>
</dbReference>
<evidence type="ECO:0000313" key="3">
    <source>
        <dbReference type="EMBL" id="GJN33443.1"/>
    </source>
</evidence>
<accession>A0AAV5FFK0</accession>
<evidence type="ECO:0000313" key="4">
    <source>
        <dbReference type="Proteomes" id="UP001054889"/>
    </source>
</evidence>
<feature type="region of interest" description="Disordered" evidence="1">
    <location>
        <begin position="77"/>
        <end position="101"/>
    </location>
</feature>
<dbReference type="PANTHER" id="PTHR34710">
    <property type="entry name" value="OS03G0834100 PROTEIN"/>
    <property type="match status" value="1"/>
</dbReference>
<proteinExistence type="predicted"/>
<keyword evidence="4" id="KW-1185">Reference proteome</keyword>
<comment type="caution">
    <text evidence="3">The sequence shown here is derived from an EMBL/GenBank/DDBJ whole genome shotgun (WGS) entry which is preliminary data.</text>
</comment>
<reference evidence="3" key="1">
    <citation type="journal article" date="2018" name="DNA Res.">
        <title>Multiple hybrid de novo genome assembly of finger millet, an orphan allotetraploid crop.</title>
        <authorList>
            <person name="Hatakeyama M."/>
            <person name="Aluri S."/>
            <person name="Balachadran M.T."/>
            <person name="Sivarajan S.R."/>
            <person name="Patrignani A."/>
            <person name="Gruter S."/>
            <person name="Poveda L."/>
            <person name="Shimizu-Inatsugi R."/>
            <person name="Baeten J."/>
            <person name="Francoijs K.J."/>
            <person name="Nataraja K.N."/>
            <person name="Reddy Y.A.N."/>
            <person name="Phadnis S."/>
            <person name="Ravikumar R.L."/>
            <person name="Schlapbach R."/>
            <person name="Sreeman S.M."/>
            <person name="Shimizu K.K."/>
        </authorList>
    </citation>
    <scope>NUCLEOTIDE SEQUENCE</scope>
</reference>
<dbReference type="Proteomes" id="UP001054889">
    <property type="component" value="Unassembled WGS sequence"/>
</dbReference>
<evidence type="ECO:0000256" key="1">
    <source>
        <dbReference type="SAM" id="MobiDB-lite"/>
    </source>
</evidence>
<reference evidence="3" key="2">
    <citation type="submission" date="2021-12" db="EMBL/GenBank/DDBJ databases">
        <title>Resequencing data analysis of finger millet.</title>
        <authorList>
            <person name="Hatakeyama M."/>
            <person name="Aluri S."/>
            <person name="Balachadran M.T."/>
            <person name="Sivarajan S.R."/>
            <person name="Poveda L."/>
            <person name="Shimizu-Inatsugi R."/>
            <person name="Schlapbach R."/>
            <person name="Sreeman S.M."/>
            <person name="Shimizu K.K."/>
        </authorList>
    </citation>
    <scope>NUCLEOTIDE SEQUENCE</scope>
</reference>
<gene>
    <name evidence="3" type="primary">gb22042</name>
    <name evidence="3" type="ORF">PR202_gb22042</name>
</gene>
<feature type="region of interest" description="Disordered" evidence="1">
    <location>
        <begin position="1"/>
        <end position="22"/>
    </location>
</feature>
<name>A0AAV5FFK0_ELECO</name>
<feature type="domain" description="DUF3615" evidence="2">
    <location>
        <begin position="134"/>
        <end position="195"/>
    </location>
</feature>
<evidence type="ECO:0000259" key="2">
    <source>
        <dbReference type="Pfam" id="PF12274"/>
    </source>
</evidence>
<dbReference type="InterPro" id="IPR022059">
    <property type="entry name" value="DUF3615"/>
</dbReference>
<protein>
    <recommendedName>
        <fullName evidence="2">DUF3615 domain-containing protein</fullName>
    </recommendedName>
</protein>
<dbReference type="AlphaFoldDB" id="A0AAV5FFK0"/>